<feature type="coiled-coil region" evidence="1">
    <location>
        <begin position="17"/>
        <end position="44"/>
    </location>
</feature>
<dbReference type="Proteomes" id="UP001597451">
    <property type="component" value="Unassembled WGS sequence"/>
</dbReference>
<evidence type="ECO:0000256" key="1">
    <source>
        <dbReference type="SAM" id="Coils"/>
    </source>
</evidence>
<evidence type="ECO:0000313" key="3">
    <source>
        <dbReference type="Proteomes" id="UP001597451"/>
    </source>
</evidence>
<name>A0ABW5Q577_9BACI</name>
<dbReference type="EMBL" id="JBHUMX010000045">
    <property type="protein sequence ID" value="MFD2630653.1"/>
    <property type="molecule type" value="Genomic_DNA"/>
</dbReference>
<keyword evidence="3" id="KW-1185">Reference proteome</keyword>
<organism evidence="2 3">
    <name type="scientific">Oceanobacillus kapialis</name>
    <dbReference type="NCBI Taxonomy" id="481353"/>
    <lineage>
        <taxon>Bacteria</taxon>
        <taxon>Bacillati</taxon>
        <taxon>Bacillota</taxon>
        <taxon>Bacilli</taxon>
        <taxon>Bacillales</taxon>
        <taxon>Bacillaceae</taxon>
        <taxon>Oceanobacillus</taxon>
    </lineage>
</organism>
<comment type="caution">
    <text evidence="2">The sequence shown here is derived from an EMBL/GenBank/DDBJ whole genome shotgun (WGS) entry which is preliminary data.</text>
</comment>
<keyword evidence="1" id="KW-0175">Coiled coil</keyword>
<reference evidence="3" key="1">
    <citation type="journal article" date="2019" name="Int. J. Syst. Evol. Microbiol.">
        <title>The Global Catalogue of Microorganisms (GCM) 10K type strain sequencing project: providing services to taxonomists for standard genome sequencing and annotation.</title>
        <authorList>
            <consortium name="The Broad Institute Genomics Platform"/>
            <consortium name="The Broad Institute Genome Sequencing Center for Infectious Disease"/>
            <person name="Wu L."/>
            <person name="Ma J."/>
        </authorList>
    </citation>
    <scope>NUCLEOTIDE SEQUENCE [LARGE SCALE GENOMIC DNA]</scope>
    <source>
        <strain evidence="3">TISTR 1858</strain>
    </source>
</reference>
<dbReference type="RefSeq" id="WP_379564113.1">
    <property type="nucleotide sequence ID" value="NZ_CP085256.1"/>
</dbReference>
<sequence length="71" mass="8196">MGLAMKYAESDVNGVEKQIVEQQLQLLADQVRRMNQRLTTLMDRTISEDFETQQLAIGHTRSTIRRGFSIK</sequence>
<accession>A0ABW5Q577</accession>
<protein>
    <submittedName>
        <fullName evidence="2">Uncharacterized protein</fullName>
    </submittedName>
</protein>
<proteinExistence type="predicted"/>
<gene>
    <name evidence="2" type="ORF">ACFSUN_17945</name>
</gene>
<evidence type="ECO:0000313" key="2">
    <source>
        <dbReference type="EMBL" id="MFD2630653.1"/>
    </source>
</evidence>